<sequence length="265" mass="28881">MQTLDLIGAEDGIEFGYGVRLDARLEGSSGPLALVLPGSERSSEDAVFIEALAAHFTVVAPSHPGFGLSPRPEWCASVSDIADIYLDWLEASGHTDVILIGLQFGGWVALEMATRSRSRIAQLVLVDSFGVKLGSPTDRNFADVFATPHDQLENLIYADQAFALGELGGAPENTVLEMARNDEALAIYGWEPYLYNRRLGQTIDRIAVPTLVVWGAEDGIASPDYGRRLAAHLPHARFEQIEQAGHRPQVERPHRVAELILTAAR</sequence>
<dbReference type="AlphaFoldDB" id="A0A917BH68"/>
<evidence type="ECO:0000313" key="2">
    <source>
        <dbReference type="EMBL" id="GGF41627.1"/>
    </source>
</evidence>
<dbReference type="Gene3D" id="3.40.50.1820">
    <property type="entry name" value="alpha/beta hydrolase"/>
    <property type="match status" value="1"/>
</dbReference>
<dbReference type="PANTHER" id="PTHR43798">
    <property type="entry name" value="MONOACYLGLYCEROL LIPASE"/>
    <property type="match status" value="1"/>
</dbReference>
<name>A0A917BH68_9MICO</name>
<dbReference type="EMBL" id="BMGP01000010">
    <property type="protein sequence ID" value="GGF41627.1"/>
    <property type="molecule type" value="Genomic_DNA"/>
</dbReference>
<dbReference type="SUPFAM" id="SSF53474">
    <property type="entry name" value="alpha/beta-Hydrolases"/>
    <property type="match status" value="1"/>
</dbReference>
<dbReference type="PANTHER" id="PTHR43798:SF33">
    <property type="entry name" value="HYDROLASE, PUTATIVE (AFU_ORTHOLOGUE AFUA_2G14860)-RELATED"/>
    <property type="match status" value="1"/>
</dbReference>
<keyword evidence="3" id="KW-1185">Reference proteome</keyword>
<accession>A0A917BH68</accession>
<organism evidence="2 3">
    <name type="scientific">Subtercola lobariae</name>
    <dbReference type="NCBI Taxonomy" id="1588641"/>
    <lineage>
        <taxon>Bacteria</taxon>
        <taxon>Bacillati</taxon>
        <taxon>Actinomycetota</taxon>
        <taxon>Actinomycetes</taxon>
        <taxon>Micrococcales</taxon>
        <taxon>Microbacteriaceae</taxon>
        <taxon>Subtercola</taxon>
    </lineage>
</organism>
<dbReference type="PRINTS" id="PR00111">
    <property type="entry name" value="ABHYDROLASE"/>
</dbReference>
<dbReference type="InterPro" id="IPR000073">
    <property type="entry name" value="AB_hydrolase_1"/>
</dbReference>
<comment type="caution">
    <text evidence="2">The sequence shown here is derived from an EMBL/GenBank/DDBJ whole genome shotgun (WGS) entry which is preliminary data.</text>
</comment>
<reference evidence="2 3" key="1">
    <citation type="journal article" date="2014" name="Int. J. Syst. Evol. Microbiol.">
        <title>Complete genome sequence of Corynebacterium casei LMG S-19264T (=DSM 44701T), isolated from a smear-ripened cheese.</title>
        <authorList>
            <consortium name="US DOE Joint Genome Institute (JGI-PGF)"/>
            <person name="Walter F."/>
            <person name="Albersmeier A."/>
            <person name="Kalinowski J."/>
            <person name="Ruckert C."/>
        </authorList>
    </citation>
    <scope>NUCLEOTIDE SEQUENCE [LARGE SCALE GENOMIC DNA]</scope>
    <source>
        <strain evidence="2 3">CGMCC 1.12976</strain>
    </source>
</reference>
<dbReference type="GO" id="GO:0016787">
    <property type="term" value="F:hydrolase activity"/>
    <property type="evidence" value="ECO:0007669"/>
    <property type="project" value="UniProtKB-KW"/>
</dbReference>
<dbReference type="GO" id="GO:0016020">
    <property type="term" value="C:membrane"/>
    <property type="evidence" value="ECO:0007669"/>
    <property type="project" value="TreeGrafter"/>
</dbReference>
<protein>
    <submittedName>
        <fullName evidence="2">Hydrolase</fullName>
    </submittedName>
</protein>
<dbReference type="InterPro" id="IPR029058">
    <property type="entry name" value="AB_hydrolase_fold"/>
</dbReference>
<dbReference type="InterPro" id="IPR050266">
    <property type="entry name" value="AB_hydrolase_sf"/>
</dbReference>
<dbReference type="Pfam" id="PF00561">
    <property type="entry name" value="Abhydrolase_1"/>
    <property type="match status" value="1"/>
</dbReference>
<dbReference type="Proteomes" id="UP000598775">
    <property type="component" value="Unassembled WGS sequence"/>
</dbReference>
<evidence type="ECO:0000259" key="1">
    <source>
        <dbReference type="Pfam" id="PF00561"/>
    </source>
</evidence>
<proteinExistence type="predicted"/>
<evidence type="ECO:0000313" key="3">
    <source>
        <dbReference type="Proteomes" id="UP000598775"/>
    </source>
</evidence>
<feature type="domain" description="AB hydrolase-1" evidence="1">
    <location>
        <begin position="47"/>
        <end position="253"/>
    </location>
</feature>
<gene>
    <name evidence="2" type="ORF">GCM10011399_37890</name>
</gene>
<dbReference type="RefSeq" id="WP_203586073.1">
    <property type="nucleotide sequence ID" value="NZ_BMGP01000010.1"/>
</dbReference>
<keyword evidence="2" id="KW-0378">Hydrolase</keyword>